<evidence type="ECO:0000256" key="3">
    <source>
        <dbReference type="ARBA" id="ARBA00023163"/>
    </source>
</evidence>
<dbReference type="Gene3D" id="1.10.357.10">
    <property type="entry name" value="Tetracycline Repressor, domain 2"/>
    <property type="match status" value="1"/>
</dbReference>
<reference evidence="6 7" key="1">
    <citation type="journal article" date="2018" name="Int. J. Syst. Evol. Microbiol.">
        <title>Epidermidibacterium keratini gen. nov., sp. nov., a member of the family Sporichthyaceae, isolated from keratin epidermis.</title>
        <authorList>
            <person name="Lee D.G."/>
            <person name="Trujillo M.E."/>
            <person name="Kang S."/>
            <person name="Nam J.J."/>
            <person name="Kim Y.J."/>
        </authorList>
    </citation>
    <scope>NUCLEOTIDE SEQUENCE [LARGE SCALE GENOMIC DNA]</scope>
    <source>
        <strain evidence="6 7">EPI-7</strain>
    </source>
</reference>
<evidence type="ECO:0000256" key="1">
    <source>
        <dbReference type="ARBA" id="ARBA00023015"/>
    </source>
</evidence>
<dbReference type="SUPFAM" id="SSF48498">
    <property type="entry name" value="Tetracyclin repressor-like, C-terminal domain"/>
    <property type="match status" value="1"/>
</dbReference>
<evidence type="ECO:0000259" key="5">
    <source>
        <dbReference type="PROSITE" id="PS50977"/>
    </source>
</evidence>
<keyword evidence="1" id="KW-0805">Transcription regulation</keyword>
<dbReference type="RefSeq" id="WP_159546390.1">
    <property type="nucleotide sequence ID" value="NZ_CP047156.1"/>
</dbReference>
<evidence type="ECO:0000313" key="7">
    <source>
        <dbReference type="Proteomes" id="UP000463857"/>
    </source>
</evidence>
<dbReference type="KEGG" id="eke:EK0264_13800"/>
<dbReference type="PRINTS" id="PR00455">
    <property type="entry name" value="HTHTETR"/>
</dbReference>
<evidence type="ECO:0000256" key="4">
    <source>
        <dbReference type="PROSITE-ProRule" id="PRU00335"/>
    </source>
</evidence>
<dbReference type="SUPFAM" id="SSF46689">
    <property type="entry name" value="Homeodomain-like"/>
    <property type="match status" value="1"/>
</dbReference>
<evidence type="ECO:0000256" key="2">
    <source>
        <dbReference type="ARBA" id="ARBA00023125"/>
    </source>
</evidence>
<name>A0A7L4YQN8_9ACTN</name>
<keyword evidence="3" id="KW-0804">Transcription</keyword>
<accession>A0A7L4YQN8</accession>
<dbReference type="Pfam" id="PF00440">
    <property type="entry name" value="TetR_N"/>
    <property type="match status" value="1"/>
</dbReference>
<dbReference type="GO" id="GO:0003700">
    <property type="term" value="F:DNA-binding transcription factor activity"/>
    <property type="evidence" value="ECO:0007669"/>
    <property type="project" value="TreeGrafter"/>
</dbReference>
<dbReference type="GO" id="GO:0000976">
    <property type="term" value="F:transcription cis-regulatory region binding"/>
    <property type="evidence" value="ECO:0007669"/>
    <property type="project" value="TreeGrafter"/>
</dbReference>
<dbReference type="InParanoid" id="A0A7L4YQN8"/>
<dbReference type="AlphaFoldDB" id="A0A7L4YQN8"/>
<dbReference type="EMBL" id="CP047156">
    <property type="protein sequence ID" value="QHC01253.1"/>
    <property type="molecule type" value="Genomic_DNA"/>
</dbReference>
<keyword evidence="2 4" id="KW-0238">DNA-binding</keyword>
<gene>
    <name evidence="6" type="ORF">EK0264_13800</name>
</gene>
<dbReference type="InterPro" id="IPR001647">
    <property type="entry name" value="HTH_TetR"/>
</dbReference>
<dbReference type="InterPro" id="IPR050109">
    <property type="entry name" value="HTH-type_TetR-like_transc_reg"/>
</dbReference>
<evidence type="ECO:0000313" key="6">
    <source>
        <dbReference type="EMBL" id="QHC01253.1"/>
    </source>
</evidence>
<keyword evidence="7" id="KW-1185">Reference proteome</keyword>
<dbReference type="InterPro" id="IPR036271">
    <property type="entry name" value="Tet_transcr_reg_TetR-rel_C_sf"/>
</dbReference>
<dbReference type="PANTHER" id="PTHR30055">
    <property type="entry name" value="HTH-TYPE TRANSCRIPTIONAL REGULATOR RUTR"/>
    <property type="match status" value="1"/>
</dbReference>
<dbReference type="Proteomes" id="UP000463857">
    <property type="component" value="Chromosome"/>
</dbReference>
<feature type="DNA-binding region" description="H-T-H motif" evidence="4">
    <location>
        <begin position="25"/>
        <end position="44"/>
    </location>
</feature>
<dbReference type="PROSITE" id="PS50977">
    <property type="entry name" value="HTH_TETR_2"/>
    <property type="match status" value="1"/>
</dbReference>
<proteinExistence type="predicted"/>
<dbReference type="InterPro" id="IPR009057">
    <property type="entry name" value="Homeodomain-like_sf"/>
</dbReference>
<protein>
    <submittedName>
        <fullName evidence="6">TetR family transcriptional regulator</fullName>
    </submittedName>
</protein>
<organism evidence="6 7">
    <name type="scientific">Epidermidibacterium keratini</name>
    <dbReference type="NCBI Taxonomy" id="1891644"/>
    <lineage>
        <taxon>Bacteria</taxon>
        <taxon>Bacillati</taxon>
        <taxon>Actinomycetota</taxon>
        <taxon>Actinomycetes</taxon>
        <taxon>Sporichthyales</taxon>
        <taxon>Sporichthyaceae</taxon>
        <taxon>Epidermidibacterium</taxon>
    </lineage>
</organism>
<sequence length="174" mass="18179">MALTRVRVVDVATSILREFGLGDLSMRRLARELDVAPGAIYWHIANKQVLLAAVAERLLADVPLGEQGADDPAAALRAHVLAVRDALLPVPDGADVVAIAYTLDPDSVPALREIGVLLKEAGAQDVAASTDLVVHHILGSVAATQVRAASPEEAVSSPDRFEPALDILLGLSCG</sequence>
<feature type="domain" description="HTH tetR-type" evidence="5">
    <location>
        <begin position="2"/>
        <end position="62"/>
    </location>
</feature>
<dbReference type="PANTHER" id="PTHR30055:SF151">
    <property type="entry name" value="TRANSCRIPTIONAL REGULATORY PROTEIN"/>
    <property type="match status" value="1"/>
</dbReference>
<dbReference type="OrthoDB" id="3819648at2"/>